<organism evidence="1 2">
    <name type="scientific">Brassica napus</name>
    <name type="common">Rape</name>
    <dbReference type="NCBI Taxonomy" id="3708"/>
    <lineage>
        <taxon>Eukaryota</taxon>
        <taxon>Viridiplantae</taxon>
        <taxon>Streptophyta</taxon>
        <taxon>Embryophyta</taxon>
        <taxon>Tracheophyta</taxon>
        <taxon>Spermatophyta</taxon>
        <taxon>Magnoliopsida</taxon>
        <taxon>eudicotyledons</taxon>
        <taxon>Gunneridae</taxon>
        <taxon>Pentapetalae</taxon>
        <taxon>rosids</taxon>
        <taxon>malvids</taxon>
        <taxon>Brassicales</taxon>
        <taxon>Brassicaceae</taxon>
        <taxon>Brassiceae</taxon>
        <taxon>Brassica</taxon>
    </lineage>
</organism>
<reference evidence="1 2" key="1">
    <citation type="submission" date="2021-05" db="EMBL/GenBank/DDBJ databases">
        <title>Genome Assembly of Synthetic Allotetraploid Brassica napus Reveals Homoeologous Exchanges between Subgenomes.</title>
        <authorList>
            <person name="Davis J.T."/>
        </authorList>
    </citation>
    <scope>NUCLEOTIDE SEQUENCE [LARGE SCALE GENOMIC DNA]</scope>
    <source>
        <strain evidence="2">cv. Da-Ae</strain>
        <tissue evidence="1">Seedling</tissue>
    </source>
</reference>
<protein>
    <recommendedName>
        <fullName evidence="3">Secreted protein</fullName>
    </recommendedName>
</protein>
<keyword evidence="2" id="KW-1185">Reference proteome</keyword>
<sequence length="71" mass="8185">MRFSVEASRAFPSRVLLLTLSRTFLDASGSISPPRPRYHKRLQISFPSLSVAGNHVSDSREVMDRYNERKY</sequence>
<dbReference type="EMBL" id="JAGKQM010000018">
    <property type="protein sequence ID" value="KAH0863471.1"/>
    <property type="molecule type" value="Genomic_DNA"/>
</dbReference>
<accession>A0ABQ7Y8C2</accession>
<evidence type="ECO:0008006" key="3">
    <source>
        <dbReference type="Google" id="ProtNLM"/>
    </source>
</evidence>
<evidence type="ECO:0000313" key="2">
    <source>
        <dbReference type="Proteomes" id="UP000824890"/>
    </source>
</evidence>
<comment type="caution">
    <text evidence="1">The sequence shown here is derived from an EMBL/GenBank/DDBJ whole genome shotgun (WGS) entry which is preliminary data.</text>
</comment>
<evidence type="ECO:0000313" key="1">
    <source>
        <dbReference type="EMBL" id="KAH0863471.1"/>
    </source>
</evidence>
<name>A0ABQ7Y8C2_BRANA</name>
<gene>
    <name evidence="1" type="ORF">HID58_080682</name>
</gene>
<dbReference type="Proteomes" id="UP000824890">
    <property type="component" value="Unassembled WGS sequence"/>
</dbReference>
<proteinExistence type="predicted"/>